<dbReference type="InterPro" id="IPR001841">
    <property type="entry name" value="Znf_RING"/>
</dbReference>
<keyword evidence="2 4" id="KW-0863">Zinc-finger</keyword>
<evidence type="ECO:0000313" key="7">
    <source>
        <dbReference type="EMBL" id="TMW66082.1"/>
    </source>
</evidence>
<dbReference type="OrthoDB" id="6105938at2759"/>
<dbReference type="Proteomes" id="UP000794436">
    <property type="component" value="Unassembled WGS sequence"/>
</dbReference>
<protein>
    <recommendedName>
        <fullName evidence="6">RING-type domain-containing protein</fullName>
    </recommendedName>
</protein>
<feature type="coiled-coil region" evidence="5">
    <location>
        <begin position="83"/>
        <end position="134"/>
    </location>
</feature>
<dbReference type="PROSITE" id="PS50089">
    <property type="entry name" value="ZF_RING_2"/>
    <property type="match status" value="1"/>
</dbReference>
<keyword evidence="3" id="KW-0862">Zinc</keyword>
<keyword evidence="5" id="KW-0175">Coiled coil</keyword>
<evidence type="ECO:0000256" key="5">
    <source>
        <dbReference type="SAM" id="Coils"/>
    </source>
</evidence>
<proteinExistence type="predicted"/>
<dbReference type="SUPFAM" id="SSF57850">
    <property type="entry name" value="RING/U-box"/>
    <property type="match status" value="1"/>
</dbReference>
<name>A0A8K1CM65_PYTOL</name>
<comment type="caution">
    <text evidence="7">The sequence shown here is derived from an EMBL/GenBank/DDBJ whole genome shotgun (WGS) entry which is preliminary data.</text>
</comment>
<dbReference type="InterPro" id="IPR017907">
    <property type="entry name" value="Znf_RING_CS"/>
</dbReference>
<evidence type="ECO:0000256" key="3">
    <source>
        <dbReference type="ARBA" id="ARBA00022833"/>
    </source>
</evidence>
<dbReference type="GO" id="GO:0008270">
    <property type="term" value="F:zinc ion binding"/>
    <property type="evidence" value="ECO:0007669"/>
    <property type="project" value="UniProtKB-KW"/>
</dbReference>
<reference evidence="7" key="1">
    <citation type="submission" date="2019-03" db="EMBL/GenBank/DDBJ databases">
        <title>Long read genome sequence of the mycoparasitic Pythium oligandrum ATCC 38472 isolated from sugarbeet rhizosphere.</title>
        <authorList>
            <person name="Gaulin E."/>
        </authorList>
    </citation>
    <scope>NUCLEOTIDE SEQUENCE</scope>
    <source>
        <strain evidence="7">ATCC 38472_TT</strain>
    </source>
</reference>
<sequence length="679" mass="77673">MVALTVANKHEKSLNDYLKKQIQELSAEISQLKELYEDEKTKNEKITALRKQKPGEYGYLPDIHSAAAAAATAAALQQQTQMEITYQRKILSLENRYKDLTENNKRLLRKIEQLEKTEADADALISELRQDNIRLATEVDSLSSTVTSQSALIIGLRTSLNKLTQDERQISTLIKKYDRSQIDLVATKVREKLIREEMERTKLIMSKEKEGLMSKILEFQQRLQQSNLAGADAEALRDSIERLEQEKTELENAMDDLRKANQKADDRLHEQEQMTNRLLQDKEGLEIDRRNLLALVATKDELLESQDELKLKLSMLRQKGSEVDRLMLQIVDLQGVNDMLNQTNSKLRDELQSMRDLQLSHDETVRALQLARQKAATHEALALVNEERKSLEDKLRTLQSEWEEERGQLVAAKKQLEAETEFQTTRIGQLQAEIAVLRGRPAEQIIVEKILPPSAEEAEERARIEADLARLRSEYSNLRENLESMEKEYNKLVTKKYKTESFQSQVRLLQNENTELNGRLDDLLREQEQDRNELHARAMEIVELRHRVMDPEAIDMLRKTQESLEKTVSTLVEAEIASESTFTCLQCMRLFVSPMTLTPCGHTYCATCLDKLGGDVSVPSTIPCKECKASGKASDIESVFPNQSLADLTARFIFRQQTLSSMTTMCLSLRNSFATRSGT</sequence>
<keyword evidence="1" id="KW-0479">Metal-binding</keyword>
<feature type="domain" description="RING-type" evidence="6">
    <location>
        <begin position="584"/>
        <end position="628"/>
    </location>
</feature>
<dbReference type="EMBL" id="SPLM01000036">
    <property type="protein sequence ID" value="TMW66082.1"/>
    <property type="molecule type" value="Genomic_DNA"/>
</dbReference>
<dbReference type="Gene3D" id="3.30.40.10">
    <property type="entry name" value="Zinc/RING finger domain, C3HC4 (zinc finger)"/>
    <property type="match status" value="1"/>
</dbReference>
<evidence type="ECO:0000256" key="1">
    <source>
        <dbReference type="ARBA" id="ARBA00022723"/>
    </source>
</evidence>
<feature type="coiled-coil region" evidence="5">
    <location>
        <begin position="226"/>
        <end position="274"/>
    </location>
</feature>
<organism evidence="7 8">
    <name type="scientific">Pythium oligandrum</name>
    <name type="common">Mycoparasitic fungus</name>
    <dbReference type="NCBI Taxonomy" id="41045"/>
    <lineage>
        <taxon>Eukaryota</taxon>
        <taxon>Sar</taxon>
        <taxon>Stramenopiles</taxon>
        <taxon>Oomycota</taxon>
        <taxon>Peronosporomycetes</taxon>
        <taxon>Pythiales</taxon>
        <taxon>Pythiaceae</taxon>
        <taxon>Pythium</taxon>
    </lineage>
</organism>
<dbReference type="InterPro" id="IPR013083">
    <property type="entry name" value="Znf_RING/FYVE/PHD"/>
</dbReference>
<evidence type="ECO:0000259" key="6">
    <source>
        <dbReference type="PROSITE" id="PS50089"/>
    </source>
</evidence>
<evidence type="ECO:0000256" key="4">
    <source>
        <dbReference type="PROSITE-ProRule" id="PRU00175"/>
    </source>
</evidence>
<keyword evidence="8" id="KW-1185">Reference proteome</keyword>
<feature type="coiled-coil region" evidence="5">
    <location>
        <begin position="299"/>
        <end position="357"/>
    </location>
</feature>
<evidence type="ECO:0000313" key="8">
    <source>
        <dbReference type="Proteomes" id="UP000794436"/>
    </source>
</evidence>
<accession>A0A8K1CM65</accession>
<dbReference type="PROSITE" id="PS00518">
    <property type="entry name" value="ZF_RING_1"/>
    <property type="match status" value="1"/>
</dbReference>
<dbReference type="InterPro" id="IPR027370">
    <property type="entry name" value="Znf-RING_euk"/>
</dbReference>
<feature type="coiled-coil region" evidence="5">
    <location>
        <begin position="381"/>
        <end position="533"/>
    </location>
</feature>
<dbReference type="Pfam" id="PF13445">
    <property type="entry name" value="zf-RING_UBOX"/>
    <property type="match status" value="1"/>
</dbReference>
<evidence type="ECO:0000256" key="2">
    <source>
        <dbReference type="ARBA" id="ARBA00022771"/>
    </source>
</evidence>
<feature type="coiled-coil region" evidence="5">
    <location>
        <begin position="15"/>
        <end position="52"/>
    </location>
</feature>
<gene>
    <name evidence="7" type="ORF">Poli38472_003847</name>
</gene>
<dbReference type="AlphaFoldDB" id="A0A8K1CM65"/>